<dbReference type="GO" id="GO:0005886">
    <property type="term" value="C:plasma membrane"/>
    <property type="evidence" value="ECO:0007669"/>
    <property type="project" value="UniProtKB-SubCell"/>
</dbReference>
<dbReference type="RefSeq" id="WP_185140027.1">
    <property type="nucleotide sequence ID" value="NZ_BORM01000002.1"/>
</dbReference>
<evidence type="ECO:0000256" key="3">
    <source>
        <dbReference type="ARBA" id="ARBA00022692"/>
    </source>
</evidence>
<keyword evidence="4 6" id="KW-1133">Transmembrane helix</keyword>
<keyword evidence="9" id="KW-1185">Reference proteome</keyword>
<evidence type="ECO:0000259" key="7">
    <source>
        <dbReference type="Pfam" id="PF13396"/>
    </source>
</evidence>
<feature type="domain" description="Cardiolipin synthase N-terminal" evidence="7">
    <location>
        <begin position="30"/>
        <end position="70"/>
    </location>
</feature>
<keyword evidence="5 6" id="KW-0472">Membrane</keyword>
<evidence type="ECO:0000256" key="4">
    <source>
        <dbReference type="ARBA" id="ARBA00022989"/>
    </source>
</evidence>
<gene>
    <name evidence="8" type="ORF">H7B90_32335</name>
</gene>
<reference evidence="8 9" key="1">
    <citation type="submission" date="2020-08" db="EMBL/GenBank/DDBJ databases">
        <title>Cohnella phylogeny.</title>
        <authorList>
            <person name="Dunlap C."/>
        </authorList>
    </citation>
    <scope>NUCLEOTIDE SEQUENCE [LARGE SCALE GENOMIC DNA]</scope>
    <source>
        <strain evidence="8 9">DSM 25239</strain>
    </source>
</reference>
<keyword evidence="2" id="KW-1003">Cell membrane</keyword>
<dbReference type="AlphaFoldDB" id="A0A841UAT9"/>
<dbReference type="EMBL" id="JACJVR010000175">
    <property type="protein sequence ID" value="MBB6696088.1"/>
    <property type="molecule type" value="Genomic_DNA"/>
</dbReference>
<evidence type="ECO:0000313" key="8">
    <source>
        <dbReference type="EMBL" id="MBB6696088.1"/>
    </source>
</evidence>
<evidence type="ECO:0000256" key="2">
    <source>
        <dbReference type="ARBA" id="ARBA00022475"/>
    </source>
</evidence>
<evidence type="ECO:0000313" key="9">
    <source>
        <dbReference type="Proteomes" id="UP000553776"/>
    </source>
</evidence>
<feature type="transmembrane region" description="Helical" evidence="6">
    <location>
        <begin position="12"/>
        <end position="35"/>
    </location>
</feature>
<proteinExistence type="predicted"/>
<dbReference type="Pfam" id="PF13396">
    <property type="entry name" value="PLDc_N"/>
    <property type="match status" value="1"/>
</dbReference>
<comment type="caution">
    <text evidence="8">The sequence shown here is derived from an EMBL/GenBank/DDBJ whole genome shotgun (WGS) entry which is preliminary data.</text>
</comment>
<accession>A0A841UAT9</accession>
<evidence type="ECO:0000256" key="1">
    <source>
        <dbReference type="ARBA" id="ARBA00004651"/>
    </source>
</evidence>
<comment type="subcellular location">
    <subcellularLocation>
        <location evidence="1">Cell membrane</location>
        <topology evidence="1">Multi-pass membrane protein</topology>
    </subcellularLocation>
</comment>
<sequence>MSGAGASVFSGIVTVFLLISVVLFVLHVAICVWAYRDCIRKGRSPEFALLVLIGLFFFPVLGLIVYLLIRNDGGRRGPYNGY</sequence>
<keyword evidence="3 6" id="KW-0812">Transmembrane</keyword>
<evidence type="ECO:0000256" key="5">
    <source>
        <dbReference type="ARBA" id="ARBA00023136"/>
    </source>
</evidence>
<feature type="transmembrane region" description="Helical" evidence="6">
    <location>
        <begin position="47"/>
        <end position="69"/>
    </location>
</feature>
<evidence type="ECO:0000256" key="6">
    <source>
        <dbReference type="SAM" id="Phobius"/>
    </source>
</evidence>
<protein>
    <submittedName>
        <fullName evidence="8">PLDc N-terminal domain-containing protein</fullName>
    </submittedName>
</protein>
<organism evidence="8 9">
    <name type="scientific">Cohnella xylanilytica</name>
    <dbReference type="NCBI Taxonomy" id="557555"/>
    <lineage>
        <taxon>Bacteria</taxon>
        <taxon>Bacillati</taxon>
        <taxon>Bacillota</taxon>
        <taxon>Bacilli</taxon>
        <taxon>Bacillales</taxon>
        <taxon>Paenibacillaceae</taxon>
        <taxon>Cohnella</taxon>
    </lineage>
</organism>
<name>A0A841UAT9_9BACL</name>
<dbReference type="InterPro" id="IPR027379">
    <property type="entry name" value="CLS_N"/>
</dbReference>
<dbReference type="Proteomes" id="UP000553776">
    <property type="component" value="Unassembled WGS sequence"/>
</dbReference>